<dbReference type="HOGENOM" id="CLU_2175485_0_0_1"/>
<feature type="compositionally biased region" description="Basic and acidic residues" evidence="1">
    <location>
        <begin position="33"/>
        <end position="58"/>
    </location>
</feature>
<organism evidence="2 3">
    <name type="scientific">Solanum tuberosum</name>
    <name type="common">Potato</name>
    <dbReference type="NCBI Taxonomy" id="4113"/>
    <lineage>
        <taxon>Eukaryota</taxon>
        <taxon>Viridiplantae</taxon>
        <taxon>Streptophyta</taxon>
        <taxon>Embryophyta</taxon>
        <taxon>Tracheophyta</taxon>
        <taxon>Spermatophyta</taxon>
        <taxon>Magnoliopsida</taxon>
        <taxon>eudicotyledons</taxon>
        <taxon>Gunneridae</taxon>
        <taxon>Pentapetalae</taxon>
        <taxon>asterids</taxon>
        <taxon>lamiids</taxon>
        <taxon>Solanales</taxon>
        <taxon>Solanaceae</taxon>
        <taxon>Solanoideae</taxon>
        <taxon>Solaneae</taxon>
        <taxon>Solanum</taxon>
    </lineage>
</organism>
<dbReference type="Proteomes" id="UP000011115">
    <property type="component" value="Unassembled WGS sequence"/>
</dbReference>
<feature type="compositionally biased region" description="Low complexity" evidence="1">
    <location>
        <begin position="81"/>
        <end position="92"/>
    </location>
</feature>
<dbReference type="PaxDb" id="4113-PGSC0003DMT400097256"/>
<reference evidence="2" key="2">
    <citation type="submission" date="2015-06" db="UniProtKB">
        <authorList>
            <consortium name="EnsemblPlants"/>
        </authorList>
    </citation>
    <scope>IDENTIFICATION</scope>
    <source>
        <strain evidence="2">DM1-3 516 R44</strain>
    </source>
</reference>
<feature type="region of interest" description="Disordered" evidence="1">
    <location>
        <begin position="29"/>
        <end position="60"/>
    </location>
</feature>
<keyword evidence="3" id="KW-1185">Reference proteome</keyword>
<dbReference type="Gramene" id="PGSC0003DMT400097256">
    <property type="protein sequence ID" value="PGSC0003DMT400097256"/>
    <property type="gene ID" value="PGSC0003DMG400046827"/>
</dbReference>
<dbReference type="EnsemblPlants" id="PGSC0003DMT400097256">
    <property type="protein sequence ID" value="PGSC0003DMT400097256"/>
    <property type="gene ID" value="PGSC0003DMG400046827"/>
</dbReference>
<dbReference type="InParanoid" id="M1E084"/>
<sequence length="110" mass="12820">MKTFHFTSKPERKLKRRFLWSTCMMKAQNGANRAEKNKKWNPADRRVQLGESSKRHEPPFVPVREALKEWIKRRGKEQSASRRSVPRSSIVPPNDPECEDAKGKTLKAMS</sequence>
<name>M1E084_SOLTU</name>
<proteinExistence type="predicted"/>
<protein>
    <submittedName>
        <fullName evidence="2">Uncharacterized protein</fullName>
    </submittedName>
</protein>
<dbReference type="AlphaFoldDB" id="M1E084"/>
<evidence type="ECO:0000313" key="3">
    <source>
        <dbReference type="Proteomes" id="UP000011115"/>
    </source>
</evidence>
<evidence type="ECO:0000256" key="1">
    <source>
        <dbReference type="SAM" id="MobiDB-lite"/>
    </source>
</evidence>
<evidence type="ECO:0000313" key="2">
    <source>
        <dbReference type="EnsemblPlants" id="PGSC0003DMT400097256"/>
    </source>
</evidence>
<accession>M1E084</accession>
<reference evidence="3" key="1">
    <citation type="journal article" date="2011" name="Nature">
        <title>Genome sequence and analysis of the tuber crop potato.</title>
        <authorList>
            <consortium name="The Potato Genome Sequencing Consortium"/>
        </authorList>
    </citation>
    <scope>NUCLEOTIDE SEQUENCE [LARGE SCALE GENOMIC DNA]</scope>
    <source>
        <strain evidence="3">cv. DM1-3 516 R44</strain>
    </source>
</reference>
<feature type="region of interest" description="Disordered" evidence="1">
    <location>
        <begin position="72"/>
        <end position="110"/>
    </location>
</feature>